<dbReference type="Proteomes" id="UP001060085">
    <property type="component" value="Linkage Group LG02"/>
</dbReference>
<keyword evidence="2" id="KW-1185">Reference proteome</keyword>
<evidence type="ECO:0000313" key="2">
    <source>
        <dbReference type="Proteomes" id="UP001060085"/>
    </source>
</evidence>
<comment type="caution">
    <text evidence="1">The sequence shown here is derived from an EMBL/GenBank/DDBJ whole genome shotgun (WGS) entry which is preliminary data.</text>
</comment>
<dbReference type="EMBL" id="CM044702">
    <property type="protein sequence ID" value="KAI5678261.1"/>
    <property type="molecule type" value="Genomic_DNA"/>
</dbReference>
<accession>A0ACC0C047</accession>
<organism evidence="1 2">
    <name type="scientific">Catharanthus roseus</name>
    <name type="common">Madagascar periwinkle</name>
    <name type="synonym">Vinca rosea</name>
    <dbReference type="NCBI Taxonomy" id="4058"/>
    <lineage>
        <taxon>Eukaryota</taxon>
        <taxon>Viridiplantae</taxon>
        <taxon>Streptophyta</taxon>
        <taxon>Embryophyta</taxon>
        <taxon>Tracheophyta</taxon>
        <taxon>Spermatophyta</taxon>
        <taxon>Magnoliopsida</taxon>
        <taxon>eudicotyledons</taxon>
        <taxon>Gunneridae</taxon>
        <taxon>Pentapetalae</taxon>
        <taxon>asterids</taxon>
        <taxon>lamiids</taxon>
        <taxon>Gentianales</taxon>
        <taxon>Apocynaceae</taxon>
        <taxon>Rauvolfioideae</taxon>
        <taxon>Vinceae</taxon>
        <taxon>Catharanthinae</taxon>
        <taxon>Catharanthus</taxon>
    </lineage>
</organism>
<gene>
    <name evidence="1" type="ORF">M9H77_09211</name>
</gene>
<evidence type="ECO:0000313" key="1">
    <source>
        <dbReference type="EMBL" id="KAI5678261.1"/>
    </source>
</evidence>
<proteinExistence type="predicted"/>
<reference evidence="2" key="1">
    <citation type="journal article" date="2023" name="Nat. Plants">
        <title>Single-cell RNA sequencing provides a high-resolution roadmap for understanding the multicellular compartmentation of specialized metabolism.</title>
        <authorList>
            <person name="Sun S."/>
            <person name="Shen X."/>
            <person name="Li Y."/>
            <person name="Li Y."/>
            <person name="Wang S."/>
            <person name="Li R."/>
            <person name="Zhang H."/>
            <person name="Shen G."/>
            <person name="Guo B."/>
            <person name="Wei J."/>
            <person name="Xu J."/>
            <person name="St-Pierre B."/>
            <person name="Chen S."/>
            <person name="Sun C."/>
        </authorList>
    </citation>
    <scope>NUCLEOTIDE SEQUENCE [LARGE SCALE GENOMIC DNA]</scope>
</reference>
<sequence>MHTGITVSWIADVNPCDTPIPSIVLITGELQCRNSYSRTIPNTKLPMVPGIEMDSMLCNPGCVVIPSQLDPMQVQTSINCIWNHLSSCELSHHTPGIVVLNYHSGTPLS</sequence>
<name>A0ACC0C047_CATRO</name>
<protein>
    <submittedName>
        <fullName evidence="1">Uncharacterized protein</fullName>
    </submittedName>
</protein>